<name>A0A6P7XXB1_9AMPH</name>
<gene>
    <name evidence="3 4 5 6 7" type="primary">C4H11orf74</name>
</gene>
<dbReference type="InterPro" id="IPR040028">
    <property type="entry name" value="IFTAP"/>
</dbReference>
<dbReference type="GO" id="GO:0007340">
    <property type="term" value="P:acrosome reaction"/>
    <property type="evidence" value="ECO:0007669"/>
    <property type="project" value="TreeGrafter"/>
</dbReference>
<accession>A0A6P7XXB1</accession>
<protein>
    <submittedName>
        <fullName evidence="3 4">Protein C11orf74 homolog isoform X1</fullName>
    </submittedName>
</protein>
<dbReference type="PANTHER" id="PTHR35543:SF1">
    <property type="entry name" value="INTRAFLAGELLAR TRANSPORT-ASSOCIATED PROTEIN"/>
    <property type="match status" value="1"/>
</dbReference>
<dbReference type="RefSeq" id="XP_030055325.1">
    <property type="nucleotide sequence ID" value="XM_030199465.1"/>
</dbReference>
<reference evidence="3 4" key="1">
    <citation type="submission" date="2025-04" db="UniProtKB">
        <authorList>
            <consortium name="RefSeq"/>
        </authorList>
    </citation>
    <scope>IDENTIFICATION</scope>
</reference>
<dbReference type="KEGG" id="muo:115467959"/>
<dbReference type="Proteomes" id="UP000515156">
    <property type="component" value="Chromosome 4"/>
</dbReference>
<dbReference type="RefSeq" id="XP_030055326.1">
    <property type="nucleotide sequence ID" value="XM_030199466.1"/>
</dbReference>
<dbReference type="GO" id="GO:0120160">
    <property type="term" value="F:intraciliary transport particle A binding"/>
    <property type="evidence" value="ECO:0007669"/>
    <property type="project" value="TreeGrafter"/>
</dbReference>
<dbReference type="GO" id="GO:0097731">
    <property type="term" value="C:9+0 non-motile cilium"/>
    <property type="evidence" value="ECO:0007669"/>
    <property type="project" value="TreeGrafter"/>
</dbReference>
<dbReference type="PANTHER" id="PTHR35543">
    <property type="entry name" value="PROTEIN C11ORF74"/>
    <property type="match status" value="1"/>
</dbReference>
<evidence type="ECO:0000313" key="4">
    <source>
        <dbReference type="RefSeq" id="XP_030055325.1"/>
    </source>
</evidence>
<evidence type="ECO:0000313" key="6">
    <source>
        <dbReference type="RefSeq" id="XP_030055327.1"/>
    </source>
</evidence>
<dbReference type="RefSeq" id="XP_030055328.1">
    <property type="nucleotide sequence ID" value="XM_030199468.1"/>
</dbReference>
<sequence>MPVPLSGVFIMDEEEILQDTLNRFINSHEQTYEEFFSSFTNLCRDEIGPWTRTSKKESVKGHQTPSQLVKADGETSAPTNAMCSSLSDVSQALDEDQLVLVEGLKSGGCNKADVRLQGRVRVDNYFTLEDFKSDERSDWKRTTSGGTESLPGEVEEEETYYHPSFTQCTQLQIRTGHLCNSQSSTAIELPGDDVLPFSLDEEFDYDNVELTPKFSETEVKVMIEASRQQLLRTVDFKPEES</sequence>
<evidence type="ECO:0000313" key="3">
    <source>
        <dbReference type="RefSeq" id="XP_030055324.1"/>
    </source>
</evidence>
<dbReference type="RefSeq" id="XP_030055324.1">
    <property type="nucleotide sequence ID" value="XM_030199464.1"/>
</dbReference>
<evidence type="ECO:0000256" key="1">
    <source>
        <dbReference type="SAM" id="MobiDB-lite"/>
    </source>
</evidence>
<feature type="region of interest" description="Disordered" evidence="1">
    <location>
        <begin position="53"/>
        <end position="81"/>
    </location>
</feature>
<evidence type="ECO:0000313" key="7">
    <source>
        <dbReference type="RefSeq" id="XP_030055328.1"/>
    </source>
</evidence>
<dbReference type="GO" id="GO:0005829">
    <property type="term" value="C:cytosol"/>
    <property type="evidence" value="ECO:0007669"/>
    <property type="project" value="TreeGrafter"/>
</dbReference>
<evidence type="ECO:0000313" key="5">
    <source>
        <dbReference type="RefSeq" id="XP_030055326.1"/>
    </source>
</evidence>
<dbReference type="OrthoDB" id="10057631at2759"/>
<organism evidence="2 4">
    <name type="scientific">Microcaecilia unicolor</name>
    <dbReference type="NCBI Taxonomy" id="1415580"/>
    <lineage>
        <taxon>Eukaryota</taxon>
        <taxon>Metazoa</taxon>
        <taxon>Chordata</taxon>
        <taxon>Craniata</taxon>
        <taxon>Vertebrata</taxon>
        <taxon>Euteleostomi</taxon>
        <taxon>Amphibia</taxon>
        <taxon>Gymnophiona</taxon>
        <taxon>Siphonopidae</taxon>
        <taxon>Microcaecilia</taxon>
    </lineage>
</organism>
<dbReference type="AlphaFoldDB" id="A0A6P7XXB1"/>
<dbReference type="CTD" id="119710"/>
<dbReference type="Pfam" id="PF17722">
    <property type="entry name" value="IFTAP"/>
    <property type="match status" value="1"/>
</dbReference>
<dbReference type="GO" id="GO:0007283">
    <property type="term" value="P:spermatogenesis"/>
    <property type="evidence" value="ECO:0007669"/>
    <property type="project" value="TreeGrafter"/>
</dbReference>
<dbReference type="GeneID" id="115467959"/>
<evidence type="ECO:0000313" key="2">
    <source>
        <dbReference type="Proteomes" id="UP000515156"/>
    </source>
</evidence>
<keyword evidence="2" id="KW-1185">Reference proteome</keyword>
<proteinExistence type="predicted"/>
<dbReference type="RefSeq" id="XP_030055327.1">
    <property type="nucleotide sequence ID" value="XM_030199467.1"/>
</dbReference>